<evidence type="ECO:0000259" key="2">
    <source>
        <dbReference type="PROSITE" id="PS50202"/>
    </source>
</evidence>
<dbReference type="PROSITE" id="PS50088">
    <property type="entry name" value="ANK_REPEAT"/>
    <property type="match status" value="5"/>
</dbReference>
<evidence type="ECO:0000313" key="4">
    <source>
        <dbReference type="RefSeq" id="XP_015070041.1"/>
    </source>
</evidence>
<proteinExistence type="predicted"/>
<feature type="repeat" description="ANK" evidence="1">
    <location>
        <begin position="250"/>
        <end position="282"/>
    </location>
</feature>
<dbReference type="SUPFAM" id="SSF49354">
    <property type="entry name" value="PapD-like"/>
    <property type="match status" value="1"/>
</dbReference>
<reference evidence="3" key="1">
    <citation type="journal article" date="2014" name="Nat. Genet.">
        <title>The genome of the stress-tolerant wild tomato species Solanum pennellii.</title>
        <authorList>
            <person name="Bolger A."/>
            <person name="Scossa F."/>
            <person name="Bolger M.E."/>
            <person name="Lanz C."/>
            <person name="Maumus F."/>
            <person name="Tohge T."/>
            <person name="Quesneville H."/>
            <person name="Alseekh S."/>
            <person name="Sorensen I."/>
            <person name="Lichtenstein G."/>
            <person name="Fich E.A."/>
            <person name="Conte M."/>
            <person name="Keller H."/>
            <person name="Schneeberger K."/>
            <person name="Schwacke R."/>
            <person name="Ofner I."/>
            <person name="Vrebalov J."/>
            <person name="Xu Y."/>
            <person name="Osorio S."/>
            <person name="Aflitos S.A."/>
            <person name="Schijlen E."/>
            <person name="Jimenez-Gomez J.M."/>
            <person name="Ryngajllo M."/>
            <person name="Kimura S."/>
            <person name="Kumar R."/>
            <person name="Koenig D."/>
            <person name="Headland L.R."/>
            <person name="Maloof J.N."/>
            <person name="Sinha N."/>
            <person name="van Ham R.C."/>
            <person name="Lankhorst R.K."/>
            <person name="Mao L."/>
            <person name="Vogel A."/>
            <person name="Arsova B."/>
            <person name="Panstruga R."/>
            <person name="Fei Z."/>
            <person name="Rose J.K."/>
            <person name="Zamir D."/>
            <person name="Carrari F."/>
            <person name="Giovannoni J.J."/>
            <person name="Weigel D."/>
            <person name="Usadel B."/>
            <person name="Fernie A.R."/>
        </authorList>
    </citation>
    <scope>NUCLEOTIDE SEQUENCE [LARGE SCALE GENOMIC DNA]</scope>
    <source>
        <strain evidence="3">cv. LA0716</strain>
    </source>
</reference>
<dbReference type="InterPro" id="IPR008962">
    <property type="entry name" value="PapD-like_sf"/>
</dbReference>
<dbReference type="InterPro" id="IPR036770">
    <property type="entry name" value="Ankyrin_rpt-contain_sf"/>
</dbReference>
<sequence>MEKLVEVSEPEIGIDFALGCKCRATVNLRSLSAAYPIAFKVQTSSPHKFLVNPPSGLISPLSSTSFQVILKPQPQIPPTFPRSPSDRFLVRTAIASELELELNSSSESTRSDIVNSWFKSIGHRSTHDIKLKVVFVGPFLLRHAVSNGDCDSVRNIIKRHRSIFTEFSTREAESLFRVAKQLPNNNKDMVDILIQGGLKVDACTEPNDVKWVSKGWTALHIAVANDRREEIERLLRENGGCRWLDSRDKEGRTPLHLAASKGLLGSGKALIGAGARVDARSKDGRTALFRAAANGDCEMAKMLVEMGADPTLTELHLRRSALDIARAKGHGVVVKILERGEAVLHAARHGDVQLLETLLEKGATTNFRDQYGVAALHMAAIKGKKDAVMILAEFGADLECQDIQGHTPLQMAVEGGCAHTVEVLLNRGANVNVKNNKGVQLDDYVDNPISMGVSKLGSLLGPDDKPADLILPISANGDNGLWFRIESELGMYGQQVVIPKNTYKAGMEIYVSFHGNDEFWYSNPPDSYIKMNNLTTKRGHGAYREVLLKIDENLVGSLVPFPVVFKGGINPLFWEPVVSIGAFDLPSYDIDLTPFLGLLIDGKSHFLSLGVADSIPFWLVDGNLHLWVDDCALPCEVKAKVVDYGTPKFNIEQSSNFRGLDGSCEIEMKRKSKVSGWVNSTSGNLTTTVSREVKFKNKIKFYLNGTEKRVIQNVREETIVSVLSDTGIRISRTTTKKTYPLSMTTKNSPSSENDTSLMLTDLDHEWRGRKSIGDLSISLINRQKCNGWMVVQDHDVLSGGATTQQAYSYRDEVGCYSRIVSAANGTLMSDTSSSLCSFSAL</sequence>
<dbReference type="PROSITE" id="PS50202">
    <property type="entry name" value="MSP"/>
    <property type="match status" value="1"/>
</dbReference>
<feature type="repeat" description="ANK" evidence="1">
    <location>
        <begin position="338"/>
        <end position="370"/>
    </location>
</feature>
<dbReference type="SMART" id="SM00248">
    <property type="entry name" value="ANK"/>
    <property type="match status" value="7"/>
</dbReference>
<dbReference type="InterPro" id="IPR021102">
    <property type="entry name" value="PNGase_A"/>
</dbReference>
<dbReference type="Proteomes" id="UP000694930">
    <property type="component" value="Chromosome 3"/>
</dbReference>
<feature type="repeat" description="ANK" evidence="1">
    <location>
        <begin position="371"/>
        <end position="403"/>
    </location>
</feature>
<protein>
    <submittedName>
        <fullName evidence="4">Uncharacterized protein LOC107014587</fullName>
    </submittedName>
</protein>
<evidence type="ECO:0000256" key="1">
    <source>
        <dbReference type="PROSITE-ProRule" id="PRU00023"/>
    </source>
</evidence>
<dbReference type="GeneID" id="107014587"/>
<dbReference type="InterPro" id="IPR013783">
    <property type="entry name" value="Ig-like_fold"/>
</dbReference>
<dbReference type="Gene3D" id="2.60.40.10">
    <property type="entry name" value="Immunoglobulins"/>
    <property type="match status" value="1"/>
</dbReference>
<dbReference type="Pfam" id="PF12796">
    <property type="entry name" value="Ank_2"/>
    <property type="match status" value="2"/>
</dbReference>
<dbReference type="PRINTS" id="PR01415">
    <property type="entry name" value="ANKYRIN"/>
</dbReference>
<dbReference type="InterPro" id="IPR002110">
    <property type="entry name" value="Ankyrin_rpt"/>
</dbReference>
<dbReference type="Gene3D" id="1.25.40.20">
    <property type="entry name" value="Ankyrin repeat-containing domain"/>
    <property type="match status" value="2"/>
</dbReference>
<feature type="domain" description="MSP" evidence="2">
    <location>
        <begin position="1"/>
        <end position="136"/>
    </location>
</feature>
<dbReference type="PROSITE" id="PS50297">
    <property type="entry name" value="ANK_REP_REGION"/>
    <property type="match status" value="4"/>
</dbReference>
<organism evidence="3 4">
    <name type="scientific">Solanum pennellii</name>
    <name type="common">Tomato</name>
    <name type="synonym">Lycopersicon pennellii</name>
    <dbReference type="NCBI Taxonomy" id="28526"/>
    <lineage>
        <taxon>Eukaryota</taxon>
        <taxon>Viridiplantae</taxon>
        <taxon>Streptophyta</taxon>
        <taxon>Embryophyta</taxon>
        <taxon>Tracheophyta</taxon>
        <taxon>Spermatophyta</taxon>
        <taxon>Magnoliopsida</taxon>
        <taxon>eudicotyledons</taxon>
        <taxon>Gunneridae</taxon>
        <taxon>Pentapetalae</taxon>
        <taxon>asterids</taxon>
        <taxon>lamiids</taxon>
        <taxon>Solanales</taxon>
        <taxon>Solanaceae</taxon>
        <taxon>Solanoideae</taxon>
        <taxon>Solaneae</taxon>
        <taxon>Solanum</taxon>
        <taxon>Solanum subgen. Lycopersicon</taxon>
    </lineage>
</organism>
<feature type="repeat" description="ANK" evidence="1">
    <location>
        <begin position="404"/>
        <end position="436"/>
    </location>
</feature>
<dbReference type="PANTHER" id="PTHR31104">
    <property type="entry name" value="PEPTIDE-N4-(N-ACETYL-BETA-GLUCOSAMINYL)ASPARAGINE AMIDASE A PROTEIN"/>
    <property type="match status" value="1"/>
</dbReference>
<dbReference type="Pfam" id="PF00023">
    <property type="entry name" value="Ank"/>
    <property type="match status" value="1"/>
</dbReference>
<dbReference type="Pfam" id="PF12222">
    <property type="entry name" value="PNGaseA"/>
    <property type="match status" value="1"/>
</dbReference>
<dbReference type="InterPro" id="IPR000535">
    <property type="entry name" value="MSP_dom"/>
</dbReference>
<gene>
    <name evidence="4" type="primary">LOC107014587</name>
</gene>
<dbReference type="RefSeq" id="XP_015070041.1">
    <property type="nucleotide sequence ID" value="XM_015214555.2"/>
</dbReference>
<name>A0ABM1GEN1_SOLPN</name>
<feature type="repeat" description="ANK" evidence="1">
    <location>
        <begin position="283"/>
        <end position="315"/>
    </location>
</feature>
<keyword evidence="1" id="KW-0040">ANK repeat</keyword>
<dbReference type="InterPro" id="IPR056948">
    <property type="entry name" value="PNGaseA_N"/>
</dbReference>
<dbReference type="Pfam" id="PF00635">
    <property type="entry name" value="Motile_Sperm"/>
    <property type="match status" value="1"/>
</dbReference>
<dbReference type="SUPFAM" id="SSF48403">
    <property type="entry name" value="Ankyrin repeat"/>
    <property type="match status" value="1"/>
</dbReference>
<evidence type="ECO:0000313" key="3">
    <source>
        <dbReference type="Proteomes" id="UP000694930"/>
    </source>
</evidence>
<keyword evidence="3" id="KW-1185">Reference proteome</keyword>
<accession>A0ABM1GEN1</accession>
<reference evidence="4" key="2">
    <citation type="submission" date="2025-08" db="UniProtKB">
        <authorList>
            <consortium name="RefSeq"/>
        </authorList>
    </citation>
    <scope>IDENTIFICATION</scope>
</reference>